<evidence type="ECO:0000313" key="2">
    <source>
        <dbReference type="EMBL" id="GBO19790.1"/>
    </source>
</evidence>
<comment type="caution">
    <text evidence="2">The sequence shown here is derived from an EMBL/GenBank/DDBJ whole genome shotgun (WGS) entry which is preliminary data.</text>
</comment>
<evidence type="ECO:0000313" key="3">
    <source>
        <dbReference type="Proteomes" id="UP000499080"/>
    </source>
</evidence>
<accession>A0A4Y2V7Y5</accession>
<proteinExistence type="predicted"/>
<dbReference type="EMBL" id="BGPR01043217">
    <property type="protein sequence ID" value="GBO19790.1"/>
    <property type="molecule type" value="Genomic_DNA"/>
</dbReference>
<reference evidence="2 3" key="1">
    <citation type="journal article" date="2019" name="Sci. Rep.">
        <title>Orb-weaving spider Araneus ventricosus genome elucidates the spidroin gene catalogue.</title>
        <authorList>
            <person name="Kono N."/>
            <person name="Nakamura H."/>
            <person name="Ohtoshi R."/>
            <person name="Moran D.A.P."/>
            <person name="Shinohara A."/>
            <person name="Yoshida Y."/>
            <person name="Fujiwara M."/>
            <person name="Mori M."/>
            <person name="Tomita M."/>
            <person name="Arakawa K."/>
        </authorList>
    </citation>
    <scope>NUCLEOTIDE SEQUENCE [LARGE SCALE GENOMIC DNA]</scope>
</reference>
<evidence type="ECO:0000313" key="1">
    <source>
        <dbReference type="EMBL" id="GBO19787.1"/>
    </source>
</evidence>
<dbReference type="EMBL" id="BGPR01043216">
    <property type="protein sequence ID" value="GBO19787.1"/>
    <property type="molecule type" value="Genomic_DNA"/>
</dbReference>
<sequence>MSLAPCVPKKVEWITGECPAFKQHEGYFGMDLLILNQGQMMRTTPDIPSSKLPHHTSGRTFDIRCQIQSSTILHTRRIFSGIGFQPIALILRDEGGRGGLVVMSRPQCRRVPGNFVISNPDSTEGPPCMGPVAR</sequence>
<organism evidence="2 3">
    <name type="scientific">Araneus ventricosus</name>
    <name type="common">Orbweaver spider</name>
    <name type="synonym">Epeira ventricosa</name>
    <dbReference type="NCBI Taxonomy" id="182803"/>
    <lineage>
        <taxon>Eukaryota</taxon>
        <taxon>Metazoa</taxon>
        <taxon>Ecdysozoa</taxon>
        <taxon>Arthropoda</taxon>
        <taxon>Chelicerata</taxon>
        <taxon>Arachnida</taxon>
        <taxon>Araneae</taxon>
        <taxon>Araneomorphae</taxon>
        <taxon>Entelegynae</taxon>
        <taxon>Araneoidea</taxon>
        <taxon>Araneidae</taxon>
        <taxon>Araneus</taxon>
    </lineage>
</organism>
<protein>
    <submittedName>
        <fullName evidence="2">Uncharacterized protein</fullName>
    </submittedName>
</protein>
<gene>
    <name evidence="1" type="ORF">AVEN_173746_1</name>
    <name evidence="2" type="ORF">AVEN_205711_1</name>
</gene>
<dbReference type="Proteomes" id="UP000499080">
    <property type="component" value="Unassembled WGS sequence"/>
</dbReference>
<keyword evidence="3" id="KW-1185">Reference proteome</keyword>
<dbReference type="AlphaFoldDB" id="A0A4Y2V7Y5"/>
<name>A0A4Y2V7Y5_ARAVE</name>